<proteinExistence type="predicted"/>
<reference evidence="1 2" key="1">
    <citation type="journal article" date="2021" name="Front. Genet.">
        <title>Chromosome-Level Genome Assembly Reveals Significant Gene Expansion in the Toll and IMD Signaling Pathways of Dendrolimus kikuchii.</title>
        <authorList>
            <person name="Zhou J."/>
            <person name="Wu P."/>
            <person name="Xiong Z."/>
            <person name="Liu N."/>
            <person name="Zhao N."/>
            <person name="Ji M."/>
            <person name="Qiu Y."/>
            <person name="Yang B."/>
        </authorList>
    </citation>
    <scope>NUCLEOTIDE SEQUENCE [LARGE SCALE GENOMIC DNA]</scope>
    <source>
        <strain evidence="1">Ann1</strain>
    </source>
</reference>
<gene>
    <name evidence="1" type="ORF">K1T71_009606</name>
</gene>
<protein>
    <submittedName>
        <fullName evidence="1">Uncharacterized protein</fullName>
    </submittedName>
</protein>
<sequence length="864" mass="97980">MLRAGVIDCSDWASPLVPVNKADGTLRLCVDYKSTLNPALIVDRYPLPRFEDALITLQGAQYFSKIDLSQSYNQIELDNSKSFTTINTHRGLFRYNRLVFGLSSSPGIFQRIMTKLLGDIPNVAIFSDDVIIGTKSESDHFTTLEAVFQRLFENGLKLKKSKCVFFVSEVKYLGHIVSKNGVRADPSKIEAVKNMSRPQNVSELRSFLGLVNFFAKFIKNFSQKLLPLYALLKKNVRWRWTPECEGAFCQIKNTLIGSEVLAHYDPDKPLIVTCDASAAGVGGVLSQPVRRGAGADARGEERPIAFVSRTLTAAEKNYSQIHKEALAIIFCMRKFHQYVYGRHFTLRTDHKPLVSIFGPYKGIPTMTASRMQRWAIILSAYTYDIEYVRTDRNSADSLSRLPPRDNKPVPNIAPEQTHLHFAQEVLLLDYNDVKSHTSRDPILSTLLSYIRDGWPENCDLSAMKPYHNRKTELYEELGCIMWGHRVVIPEKCRDRVLKLLHEPHMGIVKSKALARSYAWWPGIDEAVEQMCRACEVCASQADAPPRQAPVPWAWPARPWTRLHLDFLGPIFGKLYLVVIDATSKWLEIFNRLNELWSRWGLPRQIVSDNGPPFTSQEFKVFLNRNGIEHIFTAPYHPSSNGAAENAVKTLKRVIKKANFEKVNVTRALNTFLLYYRNTQHTSTGESPAMLMLGRGLRTRLDALKPDRERRMRQVQQRQVDDAGGASRKFEKGEAVWYRQYLKGDKWLPGTVGESLGPSNLQVIGDGGNPVHRHVDQLKRRSRSSLVLPCPESDVPRLPVANVIQESNVETVEHNDASSEPQTEESDAGEGLTSESEPCEPCQNEPTLPRRPVRQCRLKGQKYKF</sequence>
<dbReference type="EMBL" id="CM034403">
    <property type="protein sequence ID" value="KAJ0174498.1"/>
    <property type="molecule type" value="Genomic_DNA"/>
</dbReference>
<dbReference type="Proteomes" id="UP000824533">
    <property type="component" value="Linkage Group LG17"/>
</dbReference>
<accession>A0ACC1CS33</accession>
<organism evidence="1 2">
    <name type="scientific">Dendrolimus kikuchii</name>
    <dbReference type="NCBI Taxonomy" id="765133"/>
    <lineage>
        <taxon>Eukaryota</taxon>
        <taxon>Metazoa</taxon>
        <taxon>Ecdysozoa</taxon>
        <taxon>Arthropoda</taxon>
        <taxon>Hexapoda</taxon>
        <taxon>Insecta</taxon>
        <taxon>Pterygota</taxon>
        <taxon>Neoptera</taxon>
        <taxon>Endopterygota</taxon>
        <taxon>Lepidoptera</taxon>
        <taxon>Glossata</taxon>
        <taxon>Ditrysia</taxon>
        <taxon>Bombycoidea</taxon>
        <taxon>Lasiocampidae</taxon>
        <taxon>Dendrolimus</taxon>
    </lineage>
</organism>
<comment type="caution">
    <text evidence="1">The sequence shown here is derived from an EMBL/GenBank/DDBJ whole genome shotgun (WGS) entry which is preliminary data.</text>
</comment>
<evidence type="ECO:0000313" key="1">
    <source>
        <dbReference type="EMBL" id="KAJ0174498.1"/>
    </source>
</evidence>
<keyword evidence="2" id="KW-1185">Reference proteome</keyword>
<evidence type="ECO:0000313" key="2">
    <source>
        <dbReference type="Proteomes" id="UP000824533"/>
    </source>
</evidence>
<name>A0ACC1CS33_9NEOP</name>